<keyword evidence="2" id="KW-1185">Reference proteome</keyword>
<reference evidence="1 2" key="1">
    <citation type="submission" date="2024-07" db="EMBL/GenBank/DDBJ databases">
        <title>Section-level genome sequencing and comparative genomics of Aspergillus sections Usti and Cavernicolus.</title>
        <authorList>
            <consortium name="Lawrence Berkeley National Laboratory"/>
            <person name="Nybo J.L."/>
            <person name="Vesth T.C."/>
            <person name="Theobald S."/>
            <person name="Frisvad J.C."/>
            <person name="Larsen T.O."/>
            <person name="Kjaerboelling I."/>
            <person name="Rothschild-Mancinelli K."/>
            <person name="Lyhne E.K."/>
            <person name="Kogle M.E."/>
            <person name="Barry K."/>
            <person name="Clum A."/>
            <person name="Na H."/>
            <person name="Ledsgaard L."/>
            <person name="Lin J."/>
            <person name="Lipzen A."/>
            <person name="Kuo A."/>
            <person name="Riley R."/>
            <person name="Mondo S."/>
            <person name="Labutti K."/>
            <person name="Haridas S."/>
            <person name="Pangalinan J."/>
            <person name="Salamov A.A."/>
            <person name="Simmons B.A."/>
            <person name="Magnuson J.K."/>
            <person name="Chen J."/>
            <person name="Drula E."/>
            <person name="Henrissat B."/>
            <person name="Wiebenga A."/>
            <person name="Lubbers R.J."/>
            <person name="Gomes A.C."/>
            <person name="Makela M.R."/>
            <person name="Stajich J."/>
            <person name="Grigoriev I.V."/>
            <person name="Mortensen U.H."/>
            <person name="De Vries R.P."/>
            <person name="Baker S.E."/>
            <person name="Andersen M.R."/>
        </authorList>
    </citation>
    <scope>NUCLEOTIDE SEQUENCE [LARGE SCALE GENOMIC DNA]</scope>
    <source>
        <strain evidence="1 2">CBS 123904</strain>
    </source>
</reference>
<evidence type="ECO:0000313" key="1">
    <source>
        <dbReference type="EMBL" id="KAL2838095.1"/>
    </source>
</evidence>
<dbReference type="Proteomes" id="UP001610446">
    <property type="component" value="Unassembled WGS sequence"/>
</dbReference>
<gene>
    <name evidence="1" type="ORF">BJY01DRAFT_251104</name>
</gene>
<proteinExistence type="predicted"/>
<protein>
    <submittedName>
        <fullName evidence="1">Uncharacterized protein</fullName>
    </submittedName>
</protein>
<evidence type="ECO:0000313" key="2">
    <source>
        <dbReference type="Proteomes" id="UP001610446"/>
    </source>
</evidence>
<name>A0ABR4JDK2_9EURO</name>
<sequence>MKRSYVNQIRQYSVADMRRIRRWNTAAKILDGIRQFWLMVLSSTLSADPEPQYLALCPRNTVIQRTINKIIDVQAYDVQTHLWREVHEDANFPIQDQDMNIFQFYYGEGFFYGWGRERGTFFALSVIDDTGTVFLREHAIRMDTDVQYILLWISQSVRREDFIVVPGLK</sequence>
<comment type="caution">
    <text evidence="1">The sequence shown here is derived from an EMBL/GenBank/DDBJ whole genome shotgun (WGS) entry which is preliminary data.</text>
</comment>
<accession>A0ABR4JDK2</accession>
<organism evidence="1 2">
    <name type="scientific">Aspergillus pseudoustus</name>
    <dbReference type="NCBI Taxonomy" id="1810923"/>
    <lineage>
        <taxon>Eukaryota</taxon>
        <taxon>Fungi</taxon>
        <taxon>Dikarya</taxon>
        <taxon>Ascomycota</taxon>
        <taxon>Pezizomycotina</taxon>
        <taxon>Eurotiomycetes</taxon>
        <taxon>Eurotiomycetidae</taxon>
        <taxon>Eurotiales</taxon>
        <taxon>Aspergillaceae</taxon>
        <taxon>Aspergillus</taxon>
        <taxon>Aspergillus subgen. Nidulantes</taxon>
    </lineage>
</organism>
<dbReference type="EMBL" id="JBFXLU010000150">
    <property type="protein sequence ID" value="KAL2838095.1"/>
    <property type="molecule type" value="Genomic_DNA"/>
</dbReference>